<gene>
    <name evidence="4" type="ORF">M427DRAFT_66420</name>
</gene>
<dbReference type="Pfam" id="PF25805">
    <property type="entry name" value="IQUB"/>
    <property type="match status" value="1"/>
</dbReference>
<evidence type="ECO:0000313" key="4">
    <source>
        <dbReference type="EMBL" id="KXS20401.1"/>
    </source>
</evidence>
<feature type="compositionally biased region" description="Basic and acidic residues" evidence="2">
    <location>
        <begin position="1"/>
        <end position="12"/>
    </location>
</feature>
<reference evidence="4 5" key="1">
    <citation type="journal article" date="2015" name="Genome Biol. Evol.">
        <title>Phylogenomic analyses indicate that early fungi evolved digesting cell walls of algal ancestors of land plants.</title>
        <authorList>
            <person name="Chang Y."/>
            <person name="Wang S."/>
            <person name="Sekimoto S."/>
            <person name="Aerts A.L."/>
            <person name="Choi C."/>
            <person name="Clum A."/>
            <person name="LaButti K.M."/>
            <person name="Lindquist E.A."/>
            <person name="Yee Ngan C."/>
            <person name="Ohm R.A."/>
            <person name="Salamov A.A."/>
            <person name="Grigoriev I.V."/>
            <person name="Spatafora J.W."/>
            <person name="Berbee M.L."/>
        </authorList>
    </citation>
    <scope>NUCLEOTIDE SEQUENCE [LARGE SCALE GENOMIC DNA]</scope>
    <source>
        <strain evidence="4 5">JEL478</strain>
    </source>
</reference>
<proteinExistence type="predicted"/>
<feature type="region of interest" description="Disordered" evidence="2">
    <location>
        <begin position="442"/>
        <end position="468"/>
    </location>
</feature>
<evidence type="ECO:0000259" key="3">
    <source>
        <dbReference type="Pfam" id="PF25805"/>
    </source>
</evidence>
<organism evidence="4 5">
    <name type="scientific">Gonapodya prolifera (strain JEL478)</name>
    <name type="common">Monoblepharis prolifera</name>
    <dbReference type="NCBI Taxonomy" id="1344416"/>
    <lineage>
        <taxon>Eukaryota</taxon>
        <taxon>Fungi</taxon>
        <taxon>Fungi incertae sedis</taxon>
        <taxon>Chytridiomycota</taxon>
        <taxon>Chytridiomycota incertae sedis</taxon>
        <taxon>Monoblepharidomycetes</taxon>
        <taxon>Monoblepharidales</taxon>
        <taxon>Gonapodyaceae</taxon>
        <taxon>Gonapodya</taxon>
    </lineage>
</organism>
<dbReference type="OMA" id="TFAQKER"/>
<feature type="domain" description="IQ motif and ubiquitin-like" evidence="3">
    <location>
        <begin position="476"/>
        <end position="511"/>
    </location>
</feature>
<dbReference type="InterPro" id="IPR037695">
    <property type="entry name" value="IQUB"/>
</dbReference>
<feature type="compositionally biased region" description="Polar residues" evidence="2">
    <location>
        <begin position="103"/>
        <end position="116"/>
    </location>
</feature>
<dbReference type="PANTHER" id="PTHR21074">
    <property type="entry name" value="IQ AND UBIQUITIN-LIKE DOMAIN-CONTAINING PROTEIN"/>
    <property type="match status" value="1"/>
</dbReference>
<dbReference type="EMBL" id="KQ965735">
    <property type="protein sequence ID" value="KXS20401.1"/>
    <property type="molecule type" value="Genomic_DNA"/>
</dbReference>
<dbReference type="OrthoDB" id="10265862at2759"/>
<dbReference type="PANTHER" id="PTHR21074:SF0">
    <property type="entry name" value="IQ AND UBIQUITIN-LIKE DOMAIN-CONTAINING PROTEIN"/>
    <property type="match status" value="1"/>
</dbReference>
<name>A0A139AUJ1_GONPJ</name>
<dbReference type="AlphaFoldDB" id="A0A139AUJ1"/>
<feature type="region of interest" description="Disordered" evidence="2">
    <location>
        <begin position="215"/>
        <end position="238"/>
    </location>
</feature>
<evidence type="ECO:0000256" key="2">
    <source>
        <dbReference type="SAM" id="MobiDB-lite"/>
    </source>
</evidence>
<dbReference type="PROSITE" id="PS50096">
    <property type="entry name" value="IQ"/>
    <property type="match status" value="1"/>
</dbReference>
<feature type="coiled-coil region" evidence="1">
    <location>
        <begin position="310"/>
        <end position="344"/>
    </location>
</feature>
<evidence type="ECO:0000313" key="5">
    <source>
        <dbReference type="Proteomes" id="UP000070544"/>
    </source>
</evidence>
<evidence type="ECO:0000256" key="1">
    <source>
        <dbReference type="SAM" id="Coils"/>
    </source>
</evidence>
<dbReference type="STRING" id="1344416.A0A139AUJ1"/>
<feature type="region of interest" description="Disordered" evidence="2">
    <location>
        <begin position="1"/>
        <end position="172"/>
    </location>
</feature>
<accession>A0A139AUJ1</accession>
<sequence>MSDPEPADRDSTPTEPPSNDPNAEPAAIIGDGVSGLEIEANVVNPTNEDGSGGEAPAEPNENERLDPEDEDAGVNTGAGIDGMMEGELVPEDNEKIGGDSTEDVTSSGQGPTNTFPFSAPISMDTSTSFVPDEYSDGANPDESFDAGADQTSNRPGSATTPPPDHAVSRGPCIPTTDLSGWLNKQYLGGYRHKATGAEYFHASVQTAGLSDNIEPDADSHQDSDTIQMKNGKPTKVSRDTQTKELRNAGAQCRRDATTQMTTAAVFVSSSADRVFWPSQYTTAREWERCRHEAAIKIQCWIRIIFSRRLVAKLRKEKAARELTLEKKEKKRKELLERKKRRELEARLRPRTERDFEKLYNGLEMWHRTETAKIDALNLPHAARLARLACLLDEEASLIQKLDRMRVVATEENSERRIVKMLDKSSILKSPVTVMPSVAMSTVQSSGGATPTGMPKSSAKHHATETGTGGNERIPYVLVDTPHTIRARELRDLYHALCVPLLPVDERLQGISSVEGVTQGVWKFTMTPEFNPAALSFQKVPPRPAPSPLTSYDPTVVTAPYSSSNPRDQAVYYCKGCNLYLPSTKFYLSTTMRYLGKCRSCICRENAANQRRDEGRFAEMLRTARAQEEARANVQAINDTTKREVLGTAGVEAAELSAKARDNVDVSPPSQHVPLGGDVYAPIGYLQEPDMRYLVETIWNGCSAISGVRTPLELVLTRWNPKLPLSPDNCILLTKAEARTHEGALAAQVPVLSKSAMEEAVKGGVLEGLRPEALYSDAFVGKVRRKHVLARQVFKQLPAFTLYVESS</sequence>
<keyword evidence="1" id="KW-0175">Coiled coil</keyword>
<dbReference type="Proteomes" id="UP000070544">
    <property type="component" value="Unassembled WGS sequence"/>
</dbReference>
<keyword evidence="5" id="KW-1185">Reference proteome</keyword>
<protein>
    <recommendedName>
        <fullName evidence="3">IQ motif and ubiquitin-like domain-containing protein</fullName>
    </recommendedName>
</protein>
<feature type="compositionally biased region" description="Polar residues" evidence="2">
    <location>
        <begin position="149"/>
        <end position="159"/>
    </location>
</feature>
<dbReference type="InterPro" id="IPR057887">
    <property type="entry name" value="IQUB_helical"/>
</dbReference>